<feature type="repeat" description="RCC1" evidence="6">
    <location>
        <begin position="537"/>
        <end position="588"/>
    </location>
</feature>
<keyword evidence="4" id="KW-0862">Zinc</keyword>
<dbReference type="InterPro" id="IPR011011">
    <property type="entry name" value="Znf_FYVE_PHD"/>
</dbReference>
<keyword evidence="7" id="KW-0175">Coiled coil</keyword>
<keyword evidence="13" id="KW-1185">Reference proteome</keyword>
<dbReference type="InterPro" id="IPR027988">
    <property type="entry name" value="BRX_N"/>
</dbReference>
<dbReference type="AlphaFoldDB" id="A0AAV1DRB1"/>
<dbReference type="PANTHER" id="PTHR22870">
    <property type="entry name" value="REGULATOR OF CHROMOSOME CONDENSATION"/>
    <property type="match status" value="1"/>
</dbReference>
<dbReference type="Pfam" id="PF25390">
    <property type="entry name" value="WD40_RLD"/>
    <property type="match status" value="1"/>
</dbReference>
<dbReference type="InterPro" id="IPR009091">
    <property type="entry name" value="RCC1/BLIP-II"/>
</dbReference>
<dbReference type="InterPro" id="IPR011993">
    <property type="entry name" value="PH-like_dom_sf"/>
</dbReference>
<keyword evidence="9" id="KW-1133">Transmembrane helix</keyword>
<sequence>MRKSAFAKFWALVMWLLFFNFFLNFMQAIVSLKKGAQLLKYGRRGKPKFCPFRLSMDEKSLIWFSGQMEKQMKLSSATSITRGQNLKQMQPEKESQSLSVIYANGERSLNLICKDKEQADSWYLGLKAIISRNHTQRLFCSLKNQRGSQSCVSSPASFMRMKQIIGLSDGTTKSSQVHSVNGSPMQSLSERCSDDLSCSSGSFYSNSSVSSRQSVVDMLTSSPYQKQGEANCGKVENQTHNLSQYGKPPHGTAQIKMETLRDLLIWGEGVDGGCFAGGDVQCDALIPKVMDSTMMLDVQSLSLGTKHAALVTKQGEVFCWGEGKKGRLGHKIDADTPIPKIVGSLSGLFAKSVSCGEYHTTTLTDSGELYTWGDNGCNADSLGGESKLCHWLPHRLSGVLDGVSIVNVACGQWHTAAVSATGQLFTFGDGTFGVLGHGNVLSVSQPKEVESLSGFWVKSVACGPWHTAAIVEVKTDSSRIMRKGGKLFTWGDGDKGKLGHSDQERKLLPTCVTELVDHDFVQVACGDMLTVGLTNMGKVYAMGSAVHGQLGNPHARDKSITIVQGKIRDEYVKSISAGSFHIAALTSRGNVFTWGKGANGQLGLGDTRDRNHPTLVEALRDRQVEHITCGSNSTGAICLHKSLDTTDQAFCRGCGTAFGFTRKKQNCYNCGLLFCRGCCSKKATNASLAPTKAKPFRVCDPCFKKLLRVADSGGLQKLEAQSPRPLSLPQKVMPDDKEYSGEASGAWSRRKLTKTSLDDKDKQPPLDLTAPILGGLQRWEQVPCSESFKIQSRDQTIPSLSSKLPSLKTQLSSTVAVYQDLRPVIQTPTVAVVKEGRNLSQFDKLLAAEVDRLKIEVESLKKLCQTRKEKIEECQQKVVEAWSIAKEEAEKSKAAKEVIKALTSRLYTMSEKLTTERNSEHQDGANLQQITCDRDSTLNRRCGSAVHEPCESIEDRTGDSICSSPIVFSSTVKHLRDQDHQGDVAVAEQPNTRKTGQVIQGTNSLMHEWVEKYQQGVYITLATLPNGQISLRRIKFSRKKFTEREAERWWDENQQLVHQKYKIEEFTNPICDGTVKFPSAS</sequence>
<dbReference type="InterPro" id="IPR013591">
    <property type="entry name" value="Brevis_radix_dom"/>
</dbReference>
<keyword evidence="9" id="KW-0472">Membrane</keyword>
<dbReference type="Gene3D" id="2.30.29.30">
    <property type="entry name" value="Pleckstrin-homology domain (PH domain)/Phosphotyrosine-binding domain (PTB)"/>
    <property type="match status" value="1"/>
</dbReference>
<evidence type="ECO:0000256" key="4">
    <source>
        <dbReference type="ARBA" id="ARBA00022833"/>
    </source>
</evidence>
<evidence type="ECO:0000256" key="2">
    <source>
        <dbReference type="ARBA" id="ARBA00022737"/>
    </source>
</evidence>
<dbReference type="GO" id="GO:0008270">
    <property type="term" value="F:zinc ion binding"/>
    <property type="evidence" value="ECO:0007669"/>
    <property type="project" value="UniProtKB-KW"/>
</dbReference>
<dbReference type="InterPro" id="IPR051210">
    <property type="entry name" value="Ub_ligase/GEF_domain"/>
</dbReference>
<reference evidence="12" key="1">
    <citation type="submission" date="2023-03" db="EMBL/GenBank/DDBJ databases">
        <authorList>
            <person name="Julca I."/>
        </authorList>
    </citation>
    <scope>NUCLEOTIDE SEQUENCE</scope>
</reference>
<evidence type="ECO:0000256" key="1">
    <source>
        <dbReference type="ARBA" id="ARBA00022723"/>
    </source>
</evidence>
<organism evidence="12 13">
    <name type="scientific">Oldenlandia corymbosa var. corymbosa</name>
    <dbReference type="NCBI Taxonomy" id="529605"/>
    <lineage>
        <taxon>Eukaryota</taxon>
        <taxon>Viridiplantae</taxon>
        <taxon>Streptophyta</taxon>
        <taxon>Embryophyta</taxon>
        <taxon>Tracheophyta</taxon>
        <taxon>Spermatophyta</taxon>
        <taxon>Magnoliopsida</taxon>
        <taxon>eudicotyledons</taxon>
        <taxon>Gunneridae</taxon>
        <taxon>Pentapetalae</taxon>
        <taxon>asterids</taxon>
        <taxon>lamiids</taxon>
        <taxon>Gentianales</taxon>
        <taxon>Rubiaceae</taxon>
        <taxon>Rubioideae</taxon>
        <taxon>Spermacoceae</taxon>
        <taxon>Hedyotis-Oldenlandia complex</taxon>
        <taxon>Oldenlandia</taxon>
    </lineage>
</organism>
<feature type="repeat" description="RCC1" evidence="6">
    <location>
        <begin position="589"/>
        <end position="640"/>
    </location>
</feature>
<dbReference type="Pfam" id="PF13713">
    <property type="entry name" value="BRX_N"/>
    <property type="match status" value="1"/>
</dbReference>
<dbReference type="SMART" id="SM00064">
    <property type="entry name" value="FYVE"/>
    <property type="match status" value="1"/>
</dbReference>
<feature type="repeat" description="RCC1" evidence="6">
    <location>
        <begin position="367"/>
        <end position="421"/>
    </location>
</feature>
<dbReference type="Pfam" id="PF08381">
    <property type="entry name" value="BRX"/>
    <property type="match status" value="1"/>
</dbReference>
<dbReference type="Gene3D" id="3.30.40.10">
    <property type="entry name" value="Zinc/RING finger domain, C3HC4 (zinc finger)"/>
    <property type="match status" value="1"/>
</dbReference>
<feature type="region of interest" description="Disordered" evidence="8">
    <location>
        <begin position="718"/>
        <end position="766"/>
    </location>
</feature>
<proteinExistence type="predicted"/>
<evidence type="ECO:0000256" key="3">
    <source>
        <dbReference type="ARBA" id="ARBA00022771"/>
    </source>
</evidence>
<feature type="coiled-coil region" evidence="7">
    <location>
        <begin position="850"/>
        <end position="877"/>
    </location>
</feature>
<keyword evidence="3 5" id="KW-0863">Zinc-finger</keyword>
<dbReference type="Pfam" id="PF16457">
    <property type="entry name" value="PH_12"/>
    <property type="match status" value="1"/>
</dbReference>
<dbReference type="Proteomes" id="UP001161247">
    <property type="component" value="Chromosome 6"/>
</dbReference>
<protein>
    <submittedName>
        <fullName evidence="12">OLC1v1010324C4</fullName>
    </submittedName>
</protein>
<dbReference type="InterPro" id="IPR000306">
    <property type="entry name" value="Znf_FYVE"/>
</dbReference>
<evidence type="ECO:0000259" key="10">
    <source>
        <dbReference type="PROSITE" id="PS50178"/>
    </source>
</evidence>
<evidence type="ECO:0000313" key="12">
    <source>
        <dbReference type="EMBL" id="CAI9110319.1"/>
    </source>
</evidence>
<dbReference type="SUPFAM" id="SSF50985">
    <property type="entry name" value="RCC1/BLIP-II"/>
    <property type="match status" value="1"/>
</dbReference>
<feature type="transmembrane region" description="Helical" evidence="9">
    <location>
        <begin position="9"/>
        <end position="30"/>
    </location>
</feature>
<dbReference type="PROSITE" id="PS00626">
    <property type="entry name" value="RCC1_2"/>
    <property type="match status" value="3"/>
</dbReference>
<gene>
    <name evidence="12" type="ORF">OLC1_LOCUS17999</name>
</gene>
<feature type="repeat" description="RCC1" evidence="6">
    <location>
        <begin position="485"/>
        <end position="536"/>
    </location>
</feature>
<dbReference type="Pfam" id="PF01363">
    <property type="entry name" value="FYVE"/>
    <property type="match status" value="1"/>
</dbReference>
<dbReference type="SUPFAM" id="SSF57903">
    <property type="entry name" value="FYVE/PHD zinc finger"/>
    <property type="match status" value="1"/>
</dbReference>
<dbReference type="Gene3D" id="2.130.10.30">
    <property type="entry name" value="Regulator of chromosome condensation 1/beta-lactamase-inhibitor protein II"/>
    <property type="match status" value="2"/>
</dbReference>
<dbReference type="InterPro" id="IPR001849">
    <property type="entry name" value="PH_domain"/>
</dbReference>
<dbReference type="PANTHER" id="PTHR22870:SF350">
    <property type="entry name" value="F12P19.9 PROTEIN"/>
    <property type="match status" value="1"/>
</dbReference>
<dbReference type="InterPro" id="IPR013083">
    <property type="entry name" value="Znf_RING/FYVE/PHD"/>
</dbReference>
<keyword evidence="9" id="KW-0812">Transmembrane</keyword>
<name>A0AAV1DRB1_OLDCO</name>
<dbReference type="PROSITE" id="PS50012">
    <property type="entry name" value="RCC1_3"/>
    <property type="match status" value="6"/>
</dbReference>
<dbReference type="CDD" id="cd00065">
    <property type="entry name" value="FYVE_like_SF"/>
    <property type="match status" value="1"/>
</dbReference>
<evidence type="ECO:0000256" key="9">
    <source>
        <dbReference type="SAM" id="Phobius"/>
    </source>
</evidence>
<dbReference type="SUPFAM" id="SSF50729">
    <property type="entry name" value="PH domain-like"/>
    <property type="match status" value="1"/>
</dbReference>
<dbReference type="PROSITE" id="PS51514">
    <property type="entry name" value="BRX"/>
    <property type="match status" value="1"/>
</dbReference>
<keyword evidence="1" id="KW-0479">Metal-binding</keyword>
<evidence type="ECO:0000313" key="13">
    <source>
        <dbReference type="Proteomes" id="UP001161247"/>
    </source>
</evidence>
<dbReference type="PRINTS" id="PR00633">
    <property type="entry name" value="RCCNDNSATION"/>
</dbReference>
<dbReference type="InterPro" id="IPR000408">
    <property type="entry name" value="Reg_chr_condens"/>
</dbReference>
<feature type="repeat" description="RCC1" evidence="6">
    <location>
        <begin position="422"/>
        <end position="473"/>
    </location>
</feature>
<evidence type="ECO:0000256" key="8">
    <source>
        <dbReference type="SAM" id="MobiDB-lite"/>
    </source>
</evidence>
<dbReference type="CDD" id="cd13365">
    <property type="entry name" value="PH_PLC_plant-like"/>
    <property type="match status" value="1"/>
</dbReference>
<evidence type="ECO:0000256" key="6">
    <source>
        <dbReference type="PROSITE-ProRule" id="PRU00235"/>
    </source>
</evidence>
<evidence type="ECO:0000256" key="7">
    <source>
        <dbReference type="SAM" id="Coils"/>
    </source>
</evidence>
<feature type="repeat" description="RCC1" evidence="6">
    <location>
        <begin position="315"/>
        <end position="366"/>
    </location>
</feature>
<feature type="domain" description="FYVE-type" evidence="10">
    <location>
        <begin position="645"/>
        <end position="707"/>
    </location>
</feature>
<feature type="domain" description="BRX" evidence="11">
    <location>
        <begin position="1007"/>
        <end position="1062"/>
    </location>
</feature>
<dbReference type="InterPro" id="IPR058923">
    <property type="entry name" value="RCC1-like_dom"/>
</dbReference>
<evidence type="ECO:0000256" key="5">
    <source>
        <dbReference type="PROSITE-ProRule" id="PRU00091"/>
    </source>
</evidence>
<evidence type="ECO:0000259" key="11">
    <source>
        <dbReference type="PROSITE" id="PS51514"/>
    </source>
</evidence>
<keyword evidence="2" id="KW-0677">Repeat</keyword>
<accession>A0AAV1DRB1</accession>
<dbReference type="EMBL" id="OX459123">
    <property type="protein sequence ID" value="CAI9110319.1"/>
    <property type="molecule type" value="Genomic_DNA"/>
</dbReference>
<dbReference type="PROSITE" id="PS50178">
    <property type="entry name" value="ZF_FYVE"/>
    <property type="match status" value="1"/>
</dbReference>
<dbReference type="InterPro" id="IPR017455">
    <property type="entry name" value="Znf_FYVE-rel"/>
</dbReference>